<dbReference type="RefSeq" id="WP_135767575.1">
    <property type="nucleotide sequence ID" value="NZ_RQET01000004.1"/>
</dbReference>
<accession>A0A4R9GHE8</accession>
<dbReference type="SUPFAM" id="SSF55729">
    <property type="entry name" value="Acyl-CoA N-acyltransferases (Nat)"/>
    <property type="match status" value="1"/>
</dbReference>
<dbReference type="Gene3D" id="3.40.630.30">
    <property type="match status" value="1"/>
</dbReference>
<dbReference type="PROSITE" id="PS51186">
    <property type="entry name" value="GNAT"/>
    <property type="match status" value="1"/>
</dbReference>
<keyword evidence="2" id="KW-0808">Transferase</keyword>
<evidence type="ECO:0000259" key="1">
    <source>
        <dbReference type="PROSITE" id="PS51186"/>
    </source>
</evidence>
<dbReference type="EMBL" id="RQET01000004">
    <property type="protein sequence ID" value="TGK12172.1"/>
    <property type="molecule type" value="Genomic_DNA"/>
</dbReference>
<protein>
    <submittedName>
        <fullName evidence="2">GNAT family N-acetyltransferase</fullName>
    </submittedName>
</protein>
<dbReference type="OrthoDB" id="9794566at2"/>
<gene>
    <name evidence="2" type="ORF">EHO60_07865</name>
</gene>
<organism evidence="2 3">
    <name type="scientific">Leptospira fletcheri</name>
    <dbReference type="NCBI Taxonomy" id="2484981"/>
    <lineage>
        <taxon>Bacteria</taxon>
        <taxon>Pseudomonadati</taxon>
        <taxon>Spirochaetota</taxon>
        <taxon>Spirochaetia</taxon>
        <taxon>Leptospirales</taxon>
        <taxon>Leptospiraceae</taxon>
        <taxon>Leptospira</taxon>
    </lineage>
</organism>
<dbReference type="InterPro" id="IPR000182">
    <property type="entry name" value="GNAT_dom"/>
</dbReference>
<keyword evidence="3" id="KW-1185">Reference proteome</keyword>
<feature type="domain" description="N-acetyltransferase" evidence="1">
    <location>
        <begin position="11"/>
        <end position="144"/>
    </location>
</feature>
<dbReference type="AlphaFoldDB" id="A0A4R9GHE8"/>
<proteinExistence type="predicted"/>
<evidence type="ECO:0000313" key="3">
    <source>
        <dbReference type="Proteomes" id="UP000298458"/>
    </source>
</evidence>
<dbReference type="GO" id="GO:0016747">
    <property type="term" value="F:acyltransferase activity, transferring groups other than amino-acyl groups"/>
    <property type="evidence" value="ECO:0007669"/>
    <property type="project" value="InterPro"/>
</dbReference>
<sequence>MPFGKKIIPPPGWRIAEEKDVKFLSESERICFPDSFWTPIGIAEHIDSHPAWVREETGHLFFLDLGEEAELLRIGIFPEKRGFGEAKRALSYLCSAYPRVFLEVGASNLAAKGLYVSLGFQEIGRRKGYYSSGEDAILMENRLTEGRS</sequence>
<comment type="caution">
    <text evidence="2">The sequence shown here is derived from an EMBL/GenBank/DDBJ whole genome shotgun (WGS) entry which is preliminary data.</text>
</comment>
<dbReference type="Proteomes" id="UP000298458">
    <property type="component" value="Unassembled WGS sequence"/>
</dbReference>
<dbReference type="InterPro" id="IPR016181">
    <property type="entry name" value="Acyl_CoA_acyltransferase"/>
</dbReference>
<reference evidence="2" key="1">
    <citation type="journal article" date="2019" name="PLoS Negl. Trop. Dis.">
        <title>Revisiting the worldwide diversity of Leptospira species in the environment.</title>
        <authorList>
            <person name="Vincent A.T."/>
            <person name="Schiettekatte O."/>
            <person name="Bourhy P."/>
            <person name="Veyrier F.J."/>
            <person name="Picardeau M."/>
        </authorList>
    </citation>
    <scope>NUCLEOTIDE SEQUENCE [LARGE SCALE GENOMIC DNA]</scope>
    <source>
        <strain evidence="2">SSW15</strain>
    </source>
</reference>
<evidence type="ECO:0000313" key="2">
    <source>
        <dbReference type="EMBL" id="TGK12172.1"/>
    </source>
</evidence>
<name>A0A4R9GHE8_9LEPT</name>